<dbReference type="AlphaFoldDB" id="A0AAN4Z209"/>
<reference evidence="3" key="1">
    <citation type="submission" date="2022-10" db="EMBL/GenBank/DDBJ databases">
        <title>Genome assembly of Pristionchus species.</title>
        <authorList>
            <person name="Yoshida K."/>
            <person name="Sommer R.J."/>
        </authorList>
    </citation>
    <scope>NUCLEOTIDE SEQUENCE [LARGE SCALE GENOMIC DNA]</scope>
    <source>
        <strain evidence="3">RS5460</strain>
    </source>
</reference>
<sequence length="97" mass="11014">EDVQGARKISGYLYLQSIPRSSSKTELTLLLQEMQAINLSNTTGNLALLSLSELISANYLKCLTMVVFCYSYYLILVKNNRLFQPCSNHFSNHLMTM</sequence>
<keyword evidence="1" id="KW-0812">Transmembrane</keyword>
<keyword evidence="1" id="KW-1133">Transmembrane helix</keyword>
<name>A0AAN4Z209_9BILA</name>
<organism evidence="2 3">
    <name type="scientific">Pristionchus mayeri</name>
    <dbReference type="NCBI Taxonomy" id="1317129"/>
    <lineage>
        <taxon>Eukaryota</taxon>
        <taxon>Metazoa</taxon>
        <taxon>Ecdysozoa</taxon>
        <taxon>Nematoda</taxon>
        <taxon>Chromadorea</taxon>
        <taxon>Rhabditida</taxon>
        <taxon>Rhabditina</taxon>
        <taxon>Diplogasteromorpha</taxon>
        <taxon>Diplogasteroidea</taxon>
        <taxon>Neodiplogasteridae</taxon>
        <taxon>Pristionchus</taxon>
    </lineage>
</organism>
<feature type="transmembrane region" description="Helical" evidence="1">
    <location>
        <begin position="58"/>
        <end position="77"/>
    </location>
</feature>
<proteinExistence type="predicted"/>
<keyword evidence="1" id="KW-0472">Membrane</keyword>
<comment type="caution">
    <text evidence="2">The sequence shown here is derived from an EMBL/GenBank/DDBJ whole genome shotgun (WGS) entry which is preliminary data.</text>
</comment>
<evidence type="ECO:0000313" key="2">
    <source>
        <dbReference type="EMBL" id="GMR31106.1"/>
    </source>
</evidence>
<accession>A0AAN4Z209</accession>
<feature type="non-terminal residue" evidence="2">
    <location>
        <position position="1"/>
    </location>
</feature>
<dbReference type="Proteomes" id="UP001328107">
    <property type="component" value="Unassembled WGS sequence"/>
</dbReference>
<evidence type="ECO:0000313" key="3">
    <source>
        <dbReference type="Proteomes" id="UP001328107"/>
    </source>
</evidence>
<protein>
    <submittedName>
        <fullName evidence="2">Uncharacterized protein</fullName>
    </submittedName>
</protein>
<dbReference type="EMBL" id="BTRK01000001">
    <property type="protein sequence ID" value="GMR31106.1"/>
    <property type="molecule type" value="Genomic_DNA"/>
</dbReference>
<gene>
    <name evidence="2" type="ORF">PMAYCL1PPCAC_01301</name>
</gene>
<evidence type="ECO:0000256" key="1">
    <source>
        <dbReference type="SAM" id="Phobius"/>
    </source>
</evidence>
<keyword evidence="3" id="KW-1185">Reference proteome</keyword>